<dbReference type="InterPro" id="IPR036291">
    <property type="entry name" value="NAD(P)-bd_dom_sf"/>
</dbReference>
<evidence type="ECO:0000256" key="2">
    <source>
        <dbReference type="ARBA" id="ARBA00023002"/>
    </source>
</evidence>
<evidence type="ECO:0000256" key="3">
    <source>
        <dbReference type="RuleBase" id="RU004475"/>
    </source>
</evidence>
<dbReference type="PANTHER" id="PTHR43245">
    <property type="entry name" value="BIFUNCTIONAL POLYMYXIN RESISTANCE PROTEIN ARNA"/>
    <property type="match status" value="1"/>
</dbReference>
<keyword evidence="2 3" id="KW-0560">Oxidoreductase</keyword>
<accession>A0ABQ7GYU6</accession>
<comment type="similarity">
    <text evidence="1 3">Belongs to the 3-beta-HSD family.</text>
</comment>
<evidence type="ECO:0000256" key="1">
    <source>
        <dbReference type="ARBA" id="ARBA00009219"/>
    </source>
</evidence>
<keyword evidence="3" id="KW-0472">Membrane</keyword>
<keyword evidence="3" id="KW-1133">Transmembrane helix</keyword>
<evidence type="ECO:0000313" key="5">
    <source>
        <dbReference type="EMBL" id="KAF5839780.1"/>
    </source>
</evidence>
<name>A0ABQ7GYU6_DUNSA</name>
<dbReference type="InterPro" id="IPR002225">
    <property type="entry name" value="3Beta_OHSteriod_DH/Estase"/>
</dbReference>
<dbReference type="Gene3D" id="3.40.50.720">
    <property type="entry name" value="NAD(P)-binding Rossmann-like Domain"/>
    <property type="match status" value="1"/>
</dbReference>
<keyword evidence="6" id="KW-1185">Reference proteome</keyword>
<dbReference type="Pfam" id="PF01073">
    <property type="entry name" value="3Beta_HSD"/>
    <property type="match status" value="1"/>
</dbReference>
<comment type="caution">
    <text evidence="5">The sequence shown here is derived from an EMBL/GenBank/DDBJ whole genome shotgun (WGS) entry which is preliminary data.</text>
</comment>
<dbReference type="InterPro" id="IPR050177">
    <property type="entry name" value="Lipid_A_modif_metabolic_enz"/>
</dbReference>
<organism evidence="5 6">
    <name type="scientific">Dunaliella salina</name>
    <name type="common">Green alga</name>
    <name type="synonym">Protococcus salinus</name>
    <dbReference type="NCBI Taxonomy" id="3046"/>
    <lineage>
        <taxon>Eukaryota</taxon>
        <taxon>Viridiplantae</taxon>
        <taxon>Chlorophyta</taxon>
        <taxon>core chlorophytes</taxon>
        <taxon>Chlorophyceae</taxon>
        <taxon>CS clade</taxon>
        <taxon>Chlamydomonadales</taxon>
        <taxon>Dunaliellaceae</taxon>
        <taxon>Dunaliella</taxon>
    </lineage>
</organism>
<evidence type="ECO:0000259" key="4">
    <source>
        <dbReference type="Pfam" id="PF01073"/>
    </source>
</evidence>
<evidence type="ECO:0000313" key="6">
    <source>
        <dbReference type="Proteomes" id="UP000815325"/>
    </source>
</evidence>
<dbReference type="Proteomes" id="UP000815325">
    <property type="component" value="Unassembled WGS sequence"/>
</dbReference>
<feature type="transmembrane region" description="Helical" evidence="3">
    <location>
        <begin position="266"/>
        <end position="284"/>
    </location>
</feature>
<feature type="domain" description="3-beta hydroxysteroid dehydrogenase/isomerase" evidence="4">
    <location>
        <begin position="13"/>
        <end position="269"/>
    </location>
</feature>
<sequence>MVSTCSGGKLRALVTGGSGFLGQHLVSQLLATGKYDVRVFDVRDNGSSTVPVTVGDLRKSEQVVEATKHMDVVFHCATAAPTGANALNNSLMHSVNVDGTRNIIDACVTNGVPKLVYTSSASVVFDGTNLYDVDEQQPYAKKPMDYYTNTKILGEKLVLEANGRGGLMTCALRPSGIFGEHDPVFVPTLISQAKKGKTKFIIGRGDNMMDFTYVGNVAQAHLQAAAAMTPQAVAGKAYFITNQEPKPFWGMMGDVCGGLGYTRPHLKLPFLLIIIIAFLFEYVIRTLLKPIKTINSDFTVNRILIATTNRTFKSERAAQDFGYRPQVNMQDALSRTLSSFQHLRNPQLEKKAS</sequence>
<proteinExistence type="inferred from homology"/>
<reference evidence="5" key="1">
    <citation type="submission" date="2017-08" db="EMBL/GenBank/DDBJ databases">
        <authorList>
            <person name="Polle J.E."/>
            <person name="Barry K."/>
            <person name="Cushman J."/>
            <person name="Schmutz J."/>
            <person name="Tran D."/>
            <person name="Hathwaick L.T."/>
            <person name="Yim W.C."/>
            <person name="Jenkins J."/>
            <person name="Mckie-Krisberg Z.M."/>
            <person name="Prochnik S."/>
            <person name="Lindquist E."/>
            <person name="Dockter R.B."/>
            <person name="Adam C."/>
            <person name="Molina H."/>
            <person name="Bunkerborg J."/>
            <person name="Jin E."/>
            <person name="Buchheim M."/>
            <person name="Magnuson J."/>
        </authorList>
    </citation>
    <scope>NUCLEOTIDE SEQUENCE</scope>
    <source>
        <strain evidence="5">CCAP 19/18</strain>
    </source>
</reference>
<dbReference type="PANTHER" id="PTHR43245:SF51">
    <property type="entry name" value="SHORT CHAIN DEHYDROGENASE_REDUCTASE FAMILY 42E, MEMBER 2"/>
    <property type="match status" value="1"/>
</dbReference>
<keyword evidence="3" id="KW-0812">Transmembrane</keyword>
<protein>
    <submittedName>
        <fullName evidence="5">NAD(P) dependent steroid dehydrogenase-like protein</fullName>
    </submittedName>
</protein>
<dbReference type="SUPFAM" id="SSF51735">
    <property type="entry name" value="NAD(P)-binding Rossmann-fold domains"/>
    <property type="match status" value="1"/>
</dbReference>
<gene>
    <name evidence="5" type="ORF">DUNSADRAFT_18658</name>
</gene>
<dbReference type="EMBL" id="MU069533">
    <property type="protein sequence ID" value="KAF5839780.1"/>
    <property type="molecule type" value="Genomic_DNA"/>
</dbReference>